<dbReference type="GO" id="GO:0005829">
    <property type="term" value="C:cytosol"/>
    <property type="evidence" value="ECO:0007669"/>
    <property type="project" value="TreeGrafter"/>
</dbReference>
<evidence type="ECO:0000256" key="2">
    <source>
        <dbReference type="ARBA" id="ARBA00003921"/>
    </source>
</evidence>
<evidence type="ECO:0000259" key="18">
    <source>
        <dbReference type="PROSITE" id="PS51387"/>
    </source>
</evidence>
<dbReference type="HAMAP" id="MF_00037">
    <property type="entry name" value="MurB"/>
    <property type="match status" value="1"/>
</dbReference>
<keyword evidence="10 17" id="KW-0521">NADP</keyword>
<dbReference type="GO" id="GO:0009252">
    <property type="term" value="P:peptidoglycan biosynthetic process"/>
    <property type="evidence" value="ECO:0007669"/>
    <property type="project" value="UniProtKB-UniRule"/>
</dbReference>
<organism evidence="19 20">
    <name type="scientific">Tomitella fengzijianii</name>
    <dbReference type="NCBI Taxonomy" id="2597660"/>
    <lineage>
        <taxon>Bacteria</taxon>
        <taxon>Bacillati</taxon>
        <taxon>Actinomycetota</taxon>
        <taxon>Actinomycetes</taxon>
        <taxon>Mycobacteriales</taxon>
        <taxon>Tomitella</taxon>
    </lineage>
</organism>
<dbReference type="UniPathway" id="UPA00219"/>
<dbReference type="InterPro" id="IPR016167">
    <property type="entry name" value="FAD-bd_PCMH_sub1"/>
</dbReference>
<comment type="pathway">
    <text evidence="4 17">Cell wall biogenesis; peptidoglycan biosynthesis.</text>
</comment>
<evidence type="ECO:0000256" key="5">
    <source>
        <dbReference type="ARBA" id="ARBA00010485"/>
    </source>
</evidence>
<dbReference type="InterPro" id="IPR003170">
    <property type="entry name" value="MurB"/>
</dbReference>
<dbReference type="NCBIfam" id="NF010478">
    <property type="entry name" value="PRK13903.1"/>
    <property type="match status" value="1"/>
</dbReference>
<dbReference type="PROSITE" id="PS51387">
    <property type="entry name" value="FAD_PCMH"/>
    <property type="match status" value="1"/>
</dbReference>
<evidence type="ECO:0000256" key="4">
    <source>
        <dbReference type="ARBA" id="ARBA00004752"/>
    </source>
</evidence>
<dbReference type="SUPFAM" id="SSF56194">
    <property type="entry name" value="Uridine diphospho-N-Acetylenolpyruvylglucosamine reductase, MurB, C-terminal domain"/>
    <property type="match status" value="1"/>
</dbReference>
<dbReference type="GO" id="GO:0071949">
    <property type="term" value="F:FAD binding"/>
    <property type="evidence" value="ECO:0007669"/>
    <property type="project" value="InterPro"/>
</dbReference>
<dbReference type="OrthoDB" id="9804753at2"/>
<evidence type="ECO:0000256" key="14">
    <source>
        <dbReference type="ARBA" id="ARBA00023306"/>
    </source>
</evidence>
<proteinExistence type="inferred from homology"/>
<keyword evidence="13 17" id="KW-0560">Oxidoreductase</keyword>
<evidence type="ECO:0000256" key="17">
    <source>
        <dbReference type="HAMAP-Rule" id="MF_00037"/>
    </source>
</evidence>
<keyword evidence="20" id="KW-1185">Reference proteome</keyword>
<dbReference type="PANTHER" id="PTHR21071:SF4">
    <property type="entry name" value="UDP-N-ACETYLENOLPYRUVOYLGLUCOSAMINE REDUCTASE"/>
    <property type="match status" value="1"/>
</dbReference>
<comment type="cofactor">
    <cofactor evidence="1 17">
        <name>FAD</name>
        <dbReference type="ChEBI" id="CHEBI:57692"/>
    </cofactor>
</comment>
<dbReference type="Pfam" id="PF01565">
    <property type="entry name" value="FAD_binding_4"/>
    <property type="match status" value="1"/>
</dbReference>
<evidence type="ECO:0000256" key="8">
    <source>
        <dbReference type="ARBA" id="ARBA00022630"/>
    </source>
</evidence>
<evidence type="ECO:0000256" key="15">
    <source>
        <dbReference type="ARBA" id="ARBA00023316"/>
    </source>
</evidence>
<evidence type="ECO:0000256" key="3">
    <source>
        <dbReference type="ARBA" id="ARBA00004496"/>
    </source>
</evidence>
<keyword evidence="7 17" id="KW-0132">Cell division</keyword>
<feature type="domain" description="FAD-binding PCMH-type" evidence="18">
    <location>
        <begin position="31"/>
        <end position="234"/>
    </location>
</feature>
<keyword evidence="8 17" id="KW-0285">Flavoprotein</keyword>
<dbReference type="Gene3D" id="3.30.43.10">
    <property type="entry name" value="Uridine Diphospho-n-acetylenolpyruvylglucosamine Reductase, domain 2"/>
    <property type="match status" value="1"/>
</dbReference>
<comment type="subcellular location">
    <subcellularLocation>
        <location evidence="3 17">Cytoplasm</location>
    </subcellularLocation>
</comment>
<evidence type="ECO:0000256" key="10">
    <source>
        <dbReference type="ARBA" id="ARBA00022857"/>
    </source>
</evidence>
<gene>
    <name evidence="17" type="primary">murB</name>
    <name evidence="19" type="ORF">FO059_14325</name>
</gene>
<dbReference type="InterPro" id="IPR006094">
    <property type="entry name" value="Oxid_FAD_bind_N"/>
</dbReference>
<feature type="active site" evidence="17">
    <location>
        <position position="363"/>
    </location>
</feature>
<evidence type="ECO:0000313" key="20">
    <source>
        <dbReference type="Proteomes" id="UP000317344"/>
    </source>
</evidence>
<comment type="catalytic activity">
    <reaction evidence="16 17">
        <text>UDP-N-acetyl-alpha-D-muramate + NADP(+) = UDP-N-acetyl-3-O-(1-carboxyvinyl)-alpha-D-glucosamine + NADPH + H(+)</text>
        <dbReference type="Rhea" id="RHEA:12248"/>
        <dbReference type="ChEBI" id="CHEBI:15378"/>
        <dbReference type="ChEBI" id="CHEBI:57783"/>
        <dbReference type="ChEBI" id="CHEBI:58349"/>
        <dbReference type="ChEBI" id="CHEBI:68483"/>
        <dbReference type="ChEBI" id="CHEBI:70757"/>
        <dbReference type="EC" id="1.3.1.98"/>
    </reaction>
</comment>
<comment type="similarity">
    <text evidence="5 17">Belongs to the MurB family.</text>
</comment>
<evidence type="ECO:0000256" key="7">
    <source>
        <dbReference type="ARBA" id="ARBA00022618"/>
    </source>
</evidence>
<protein>
    <recommendedName>
        <fullName evidence="17">UDP-N-acetylenolpyruvoylglucosamine reductase</fullName>
        <ecNumber evidence="17">1.3.1.98</ecNumber>
    </recommendedName>
    <alternativeName>
        <fullName evidence="17">UDP-N-acetylmuramate dehydrogenase</fullName>
    </alternativeName>
</protein>
<dbReference type="Proteomes" id="UP000317344">
    <property type="component" value="Chromosome"/>
</dbReference>
<evidence type="ECO:0000256" key="6">
    <source>
        <dbReference type="ARBA" id="ARBA00022490"/>
    </source>
</evidence>
<dbReference type="InterPro" id="IPR036635">
    <property type="entry name" value="MurB_C_sf"/>
</dbReference>
<reference evidence="19 20" key="2">
    <citation type="submission" date="2019-07" db="EMBL/GenBank/DDBJ databases">
        <authorList>
            <person name="Huang Y."/>
        </authorList>
    </citation>
    <scope>NUCLEOTIDE SEQUENCE [LARGE SCALE GENOMIC DNA]</scope>
    <source>
        <strain evidence="19 20">HY188</strain>
    </source>
</reference>
<evidence type="ECO:0000256" key="9">
    <source>
        <dbReference type="ARBA" id="ARBA00022827"/>
    </source>
</evidence>
<dbReference type="Gene3D" id="3.90.78.10">
    <property type="entry name" value="UDP-N-acetylenolpyruvoylglucosamine reductase, C-terminal domain"/>
    <property type="match status" value="1"/>
</dbReference>
<dbReference type="Pfam" id="PF02873">
    <property type="entry name" value="MurB_C"/>
    <property type="match status" value="1"/>
</dbReference>
<dbReference type="InterPro" id="IPR011601">
    <property type="entry name" value="MurB_C"/>
</dbReference>
<evidence type="ECO:0000256" key="1">
    <source>
        <dbReference type="ARBA" id="ARBA00001974"/>
    </source>
</evidence>
<reference evidence="19 20" key="1">
    <citation type="submission" date="2019-07" db="EMBL/GenBank/DDBJ databases">
        <title>Tomitella cavernea sp. nov., an actinomycete isolated from soil.</title>
        <authorList>
            <person name="Cheng J."/>
        </authorList>
    </citation>
    <scope>NUCLEOTIDE SEQUENCE [LARGE SCALE GENOMIC DNA]</scope>
    <source>
        <strain evidence="19 20">HY188</strain>
    </source>
</reference>
<dbReference type="GO" id="GO:0071555">
    <property type="term" value="P:cell wall organization"/>
    <property type="evidence" value="ECO:0007669"/>
    <property type="project" value="UniProtKB-KW"/>
</dbReference>
<feature type="active site" evidence="17">
    <location>
        <position position="174"/>
    </location>
</feature>
<evidence type="ECO:0000256" key="12">
    <source>
        <dbReference type="ARBA" id="ARBA00022984"/>
    </source>
</evidence>
<keyword evidence="12 17" id="KW-0573">Peptidoglycan synthesis</keyword>
<dbReference type="EC" id="1.3.1.98" evidence="17"/>
<feature type="active site" description="Proton donor" evidence="17">
    <location>
        <position position="257"/>
    </location>
</feature>
<evidence type="ECO:0000313" key="19">
    <source>
        <dbReference type="EMBL" id="QDQ98268.1"/>
    </source>
</evidence>
<evidence type="ECO:0000256" key="11">
    <source>
        <dbReference type="ARBA" id="ARBA00022960"/>
    </source>
</evidence>
<keyword evidence="6 17" id="KW-0963">Cytoplasm</keyword>
<dbReference type="EMBL" id="CP041765">
    <property type="protein sequence ID" value="QDQ98268.1"/>
    <property type="molecule type" value="Genomic_DNA"/>
</dbReference>
<name>A0A516X5A4_9ACTN</name>
<dbReference type="InterPro" id="IPR016166">
    <property type="entry name" value="FAD-bd_PCMH"/>
</dbReference>
<accession>A0A516X5A4</accession>
<dbReference type="InterPro" id="IPR036318">
    <property type="entry name" value="FAD-bd_PCMH-like_sf"/>
</dbReference>
<dbReference type="Gene3D" id="3.30.465.10">
    <property type="match status" value="1"/>
</dbReference>
<dbReference type="GO" id="GO:0051301">
    <property type="term" value="P:cell division"/>
    <property type="evidence" value="ECO:0007669"/>
    <property type="project" value="UniProtKB-KW"/>
</dbReference>
<keyword evidence="9 17" id="KW-0274">FAD</keyword>
<dbReference type="GO" id="GO:0008360">
    <property type="term" value="P:regulation of cell shape"/>
    <property type="evidence" value="ECO:0007669"/>
    <property type="project" value="UniProtKB-KW"/>
</dbReference>
<keyword evidence="14 17" id="KW-0131">Cell cycle</keyword>
<dbReference type="SUPFAM" id="SSF56176">
    <property type="entry name" value="FAD-binding/transporter-associated domain-like"/>
    <property type="match status" value="1"/>
</dbReference>
<dbReference type="GO" id="GO:0008762">
    <property type="term" value="F:UDP-N-acetylmuramate dehydrogenase activity"/>
    <property type="evidence" value="ECO:0007669"/>
    <property type="project" value="UniProtKB-UniRule"/>
</dbReference>
<sequence>MHTLDLPGLAADAGAGHAADAPLSGLTTLRLGGPCTHLLTCADTRSLVAVVRALDAAGESTLILGGGSNLVIADSGFDGAAVRVASAGIDVDGTLVRADAGALWDDVVAATVAAGLGGLECLSGIPGSAGATPVQNVGAYGAEIADVLERVELLDRRTGERHWVAPDALRLGYRTSVLKHRDDALVLTVEMRLHDDGLSAPLRYGELASAMGAEPGARAPSADVRRAVLRLRTGKGMVADLMRDDGTPDHDSWSAGSFFTNPVIDDADLPGVLEAVAARVGDGARVPQYAAGGGRTKLSAGWLIERSGYGKGYPGEGAPTRLSTKHTLALTNRGAARTGDLLALAREVRDGVRAAFGVRLEPEPVLVGCEI</sequence>
<dbReference type="PANTHER" id="PTHR21071">
    <property type="entry name" value="UDP-N-ACETYLENOLPYRUVOYLGLUCOSAMINE REDUCTASE"/>
    <property type="match status" value="1"/>
</dbReference>
<keyword evidence="15 17" id="KW-0961">Cell wall biogenesis/degradation</keyword>
<dbReference type="KEGG" id="toy:FO059_14325"/>
<evidence type="ECO:0000256" key="13">
    <source>
        <dbReference type="ARBA" id="ARBA00023002"/>
    </source>
</evidence>
<keyword evidence="11 17" id="KW-0133">Cell shape</keyword>
<dbReference type="RefSeq" id="WP_143909674.1">
    <property type="nucleotide sequence ID" value="NZ_CP041765.1"/>
</dbReference>
<evidence type="ECO:0000256" key="16">
    <source>
        <dbReference type="ARBA" id="ARBA00048914"/>
    </source>
</evidence>
<dbReference type="AlphaFoldDB" id="A0A516X5A4"/>
<dbReference type="InterPro" id="IPR016169">
    <property type="entry name" value="FAD-bd_PCMH_sub2"/>
</dbReference>
<comment type="function">
    <text evidence="2 17">Cell wall formation.</text>
</comment>